<reference evidence="2" key="1">
    <citation type="journal article" date="2023" name="G3 (Bethesda)">
        <title>Genome assembly and association tests identify interacting loci associated with vigor, precocity, and sex in interspecific pistachio rootstocks.</title>
        <authorList>
            <person name="Palmer W."/>
            <person name="Jacygrad E."/>
            <person name="Sagayaradj S."/>
            <person name="Cavanaugh K."/>
            <person name="Han R."/>
            <person name="Bertier L."/>
            <person name="Beede B."/>
            <person name="Kafkas S."/>
            <person name="Golino D."/>
            <person name="Preece J."/>
            <person name="Michelmore R."/>
        </authorList>
    </citation>
    <scope>NUCLEOTIDE SEQUENCE [LARGE SCALE GENOMIC DNA]</scope>
</reference>
<organism evidence="1 2">
    <name type="scientific">Pistacia integerrima</name>
    <dbReference type="NCBI Taxonomy" id="434235"/>
    <lineage>
        <taxon>Eukaryota</taxon>
        <taxon>Viridiplantae</taxon>
        <taxon>Streptophyta</taxon>
        <taxon>Embryophyta</taxon>
        <taxon>Tracheophyta</taxon>
        <taxon>Spermatophyta</taxon>
        <taxon>Magnoliopsida</taxon>
        <taxon>eudicotyledons</taxon>
        <taxon>Gunneridae</taxon>
        <taxon>Pentapetalae</taxon>
        <taxon>rosids</taxon>
        <taxon>malvids</taxon>
        <taxon>Sapindales</taxon>
        <taxon>Anacardiaceae</taxon>
        <taxon>Pistacia</taxon>
    </lineage>
</organism>
<protein>
    <submittedName>
        <fullName evidence="1">Uncharacterized protein</fullName>
    </submittedName>
</protein>
<evidence type="ECO:0000313" key="1">
    <source>
        <dbReference type="EMBL" id="KAJ0042274.1"/>
    </source>
</evidence>
<evidence type="ECO:0000313" key="2">
    <source>
        <dbReference type="Proteomes" id="UP001163603"/>
    </source>
</evidence>
<comment type="caution">
    <text evidence="1">The sequence shown here is derived from an EMBL/GenBank/DDBJ whole genome shotgun (WGS) entry which is preliminary data.</text>
</comment>
<proteinExistence type="predicted"/>
<accession>A0ACC0YX18</accession>
<sequence length="399" mass="44188">MASKAFPFFSFVILLFLLSQYSVLADNTNDKKQSPFEFINHLQGCHKGDKVKGINELKKYLEKFGYLNYSSYTNQKHANDDDFDELLESTVKTYQLNYHLKKTGVLDAKTVSKMIMPGCGMADIVNVAHHEFLPRNPKWPANEYHLTCAFLAGSPADAMNPVAKAFTTWAGNTHFTFSVTQDIGNADLTIGFHHGDHGDSSPFDGHGGFLVHAFAPNDGRSHYDADETWHVGAVEGAIDLESVALHEIGHLLGLGHSSVEGAVMFPTIHPGVTNRTCMAMTFKTGISIVISFCICLLISFTIHAKKLPPGPSAPHLIANFLWHRKPFFGLGKIVSSLRKRPPKNRIRRSIFPNKRKGISVFPCFATWRTLRRNLTGTSGVLHPSPLISALISVNVSWTI</sequence>
<keyword evidence="2" id="KW-1185">Reference proteome</keyword>
<gene>
    <name evidence="1" type="ORF">Pint_19426</name>
</gene>
<dbReference type="Proteomes" id="UP001163603">
    <property type="component" value="Chromosome 4"/>
</dbReference>
<name>A0ACC0YX18_9ROSI</name>
<dbReference type="EMBL" id="CM047739">
    <property type="protein sequence ID" value="KAJ0042274.1"/>
    <property type="molecule type" value="Genomic_DNA"/>
</dbReference>